<dbReference type="EMBL" id="BJZQ01000023">
    <property type="protein sequence ID" value="GEO90584.1"/>
    <property type="molecule type" value="Genomic_DNA"/>
</dbReference>
<proteinExistence type="predicted"/>
<dbReference type="RefSeq" id="WP_146828670.1">
    <property type="nucleotide sequence ID" value="NZ_BAAAYQ010000001.1"/>
</dbReference>
<evidence type="ECO:0008006" key="4">
    <source>
        <dbReference type="Google" id="ProtNLM"/>
    </source>
</evidence>
<feature type="transmembrane region" description="Helical" evidence="1">
    <location>
        <begin position="292"/>
        <end position="312"/>
    </location>
</feature>
<feature type="transmembrane region" description="Helical" evidence="1">
    <location>
        <begin position="191"/>
        <end position="212"/>
    </location>
</feature>
<sequence>MTPSDRLRHLRLPVAWLLLAAPLAWWTTVHLAGGWVPHGDTAVAAVRVHDVFGTHTPLLGMPSTSGLVVEGVHAHHPGPLHFQLLAPLYALSGFAPWALVVGSFLLLVALVGVALAAAGAVAGRRGWATVVVVLAPALLLVGGGLVVPWNPWVAIFALTAAVASGWAVLAGNPRWWPAFIVTLSLAAQSHVAIAPVAVVLGAIVLAVSVVRWRSGRESVPRRTAAITTVLGVACWTAPLADVATRRPHNLELLLRVAGAGDGVPASSLLAVGAGGAVLWWCHRRGSGLASGAPGAVVPWLAIGAAVLALSATRAGEGRVGYVAIGYPVVLLLLAWPLVSAIGRSRRAPQVALVGVAAVALGLLVVPRPLEVNAAADAERAAPVVERAKEMARDVEGPIAVTSAGSAAWLDIGPAVYAALLADGHDVYFDARVDGVREDDFRHPRHLRGPRHELRVQSHAGQAEAPPEGAITERVDLPETPGAAVQVERFVDLVLSDRR</sequence>
<feature type="transmembrane region" description="Helical" evidence="1">
    <location>
        <begin position="319"/>
        <end position="341"/>
    </location>
</feature>
<protein>
    <recommendedName>
        <fullName evidence="4">Glycosyltransferase RgtA/B/C/D-like domain-containing protein</fullName>
    </recommendedName>
</protein>
<evidence type="ECO:0000313" key="3">
    <source>
        <dbReference type="Proteomes" id="UP000321769"/>
    </source>
</evidence>
<evidence type="ECO:0000313" key="2">
    <source>
        <dbReference type="EMBL" id="GEO90584.1"/>
    </source>
</evidence>
<feature type="transmembrane region" description="Helical" evidence="1">
    <location>
        <begin position="347"/>
        <end position="365"/>
    </location>
</feature>
<feature type="transmembrane region" description="Helical" evidence="1">
    <location>
        <begin position="256"/>
        <end position="280"/>
    </location>
</feature>
<keyword evidence="1" id="KW-1133">Transmembrane helix</keyword>
<feature type="transmembrane region" description="Helical" evidence="1">
    <location>
        <begin position="94"/>
        <end position="115"/>
    </location>
</feature>
<name>A0A512HYT0_9ACTN</name>
<feature type="transmembrane region" description="Helical" evidence="1">
    <location>
        <begin position="127"/>
        <end position="146"/>
    </location>
</feature>
<dbReference type="AlphaFoldDB" id="A0A512HYT0"/>
<reference evidence="2 3" key="1">
    <citation type="submission" date="2019-07" db="EMBL/GenBank/DDBJ databases">
        <title>Whole genome shotgun sequence of Aeromicrobium flavum NBRC 107625.</title>
        <authorList>
            <person name="Hosoyama A."/>
            <person name="Uohara A."/>
            <person name="Ohji S."/>
            <person name="Ichikawa N."/>
        </authorList>
    </citation>
    <scope>NUCLEOTIDE SEQUENCE [LARGE SCALE GENOMIC DNA]</scope>
    <source>
        <strain evidence="2 3">NBRC 107625</strain>
    </source>
</reference>
<dbReference type="Proteomes" id="UP000321769">
    <property type="component" value="Unassembled WGS sequence"/>
</dbReference>
<organism evidence="2 3">
    <name type="scientific">Aeromicrobium flavum</name>
    <dbReference type="NCBI Taxonomy" id="416568"/>
    <lineage>
        <taxon>Bacteria</taxon>
        <taxon>Bacillati</taxon>
        <taxon>Actinomycetota</taxon>
        <taxon>Actinomycetes</taxon>
        <taxon>Propionibacteriales</taxon>
        <taxon>Nocardioidaceae</taxon>
        <taxon>Aeromicrobium</taxon>
    </lineage>
</organism>
<keyword evidence="3" id="KW-1185">Reference proteome</keyword>
<keyword evidence="1" id="KW-0812">Transmembrane</keyword>
<keyword evidence="1" id="KW-0472">Membrane</keyword>
<comment type="caution">
    <text evidence="2">The sequence shown here is derived from an EMBL/GenBank/DDBJ whole genome shotgun (WGS) entry which is preliminary data.</text>
</comment>
<feature type="transmembrane region" description="Helical" evidence="1">
    <location>
        <begin position="224"/>
        <end position="244"/>
    </location>
</feature>
<evidence type="ECO:0000256" key="1">
    <source>
        <dbReference type="SAM" id="Phobius"/>
    </source>
</evidence>
<gene>
    <name evidence="2" type="ORF">AFL01nite_29110</name>
</gene>
<accession>A0A512HYT0</accession>
<dbReference type="OrthoDB" id="4871879at2"/>
<feature type="transmembrane region" description="Helical" evidence="1">
    <location>
        <begin position="12"/>
        <end position="32"/>
    </location>
</feature>